<evidence type="ECO:0000256" key="2">
    <source>
        <dbReference type="ARBA" id="ARBA00023295"/>
    </source>
</evidence>
<comment type="caution">
    <text evidence="5">The sequence shown here is derived from an EMBL/GenBank/DDBJ whole genome shotgun (WGS) entry which is preliminary data.</text>
</comment>
<dbReference type="InterPro" id="IPR017853">
    <property type="entry name" value="GH"/>
</dbReference>
<comment type="similarity">
    <text evidence="3">Belongs to the glycosyl hydrolase 5 (cellulase A) family.</text>
</comment>
<dbReference type="Pfam" id="PF00150">
    <property type="entry name" value="Cellulase"/>
    <property type="match status" value="1"/>
</dbReference>
<dbReference type="Gene3D" id="3.20.20.80">
    <property type="entry name" value="Glycosidases"/>
    <property type="match status" value="1"/>
</dbReference>
<evidence type="ECO:0000259" key="4">
    <source>
        <dbReference type="Pfam" id="PF00150"/>
    </source>
</evidence>
<evidence type="ECO:0000313" key="5">
    <source>
        <dbReference type="EMBL" id="MEE1944253.1"/>
    </source>
</evidence>
<dbReference type="Proteomes" id="UP001336835">
    <property type="component" value="Unassembled WGS sequence"/>
</dbReference>
<accession>A0ABU7I453</accession>
<protein>
    <submittedName>
        <fullName evidence="5">Cellulase family glycosylhydrolase</fullName>
    </submittedName>
</protein>
<proteinExistence type="inferred from homology"/>
<name>A0ABU7I453_9SPHI</name>
<evidence type="ECO:0000313" key="6">
    <source>
        <dbReference type="Proteomes" id="UP001336835"/>
    </source>
</evidence>
<dbReference type="InterPro" id="IPR001547">
    <property type="entry name" value="Glyco_hydro_5"/>
</dbReference>
<keyword evidence="1 3" id="KW-0378">Hydrolase</keyword>
<reference evidence="5 6" key="1">
    <citation type="submission" date="2024-01" db="EMBL/GenBank/DDBJ databases">
        <title>Pedobacter sp. nov., isolated from fresh soil.</title>
        <authorList>
            <person name="Le N.T.T."/>
        </authorList>
    </citation>
    <scope>NUCLEOTIDE SEQUENCE [LARGE SCALE GENOMIC DNA]</scope>
    <source>
        <strain evidence="5 6">KR3-3</strain>
    </source>
</reference>
<sequence length="270" mass="31259">MRVFLHSLAWKQDPKGFKTRIDQFLAICARHKIVPMFVFFDDCWNKTALEGKQPIPKPGVHNSGWLQDPGDPASKESLNYPFLEKYVTDILSSFGKDKRVLMWDLNNEPGNSGKGDSTIPLLTNVIKWARAARPEQPITIGLWRWELEKLNAIQVANSDVITYHSYEEPNWHERTINLLKIYDRPIICTEYMARTRNSRFSNILPLLKKKNVGAINWGFVDGKTNTKYAWDTPVASGGEPAEWFHDIFRQDGTPYRREETELIRKLNARP</sequence>
<feature type="domain" description="Glycoside hydrolase family 5" evidence="4">
    <location>
        <begin position="60"/>
        <end position="217"/>
    </location>
</feature>
<keyword evidence="2 3" id="KW-0326">Glycosidase</keyword>
<evidence type="ECO:0000256" key="1">
    <source>
        <dbReference type="ARBA" id="ARBA00022801"/>
    </source>
</evidence>
<dbReference type="RefSeq" id="WP_330106628.1">
    <property type="nucleotide sequence ID" value="NZ_JAZDQT010000001.1"/>
</dbReference>
<evidence type="ECO:0000256" key="3">
    <source>
        <dbReference type="RuleBase" id="RU361153"/>
    </source>
</evidence>
<gene>
    <name evidence="5" type="ORF">VRU48_03980</name>
</gene>
<dbReference type="SUPFAM" id="SSF51445">
    <property type="entry name" value="(Trans)glycosidases"/>
    <property type="match status" value="1"/>
</dbReference>
<keyword evidence="6" id="KW-1185">Reference proteome</keyword>
<dbReference type="EMBL" id="JAZDQT010000001">
    <property type="protein sequence ID" value="MEE1944253.1"/>
    <property type="molecule type" value="Genomic_DNA"/>
</dbReference>
<organism evidence="5 6">
    <name type="scientific">Pedobacter albus</name>
    <dbReference type="NCBI Taxonomy" id="3113905"/>
    <lineage>
        <taxon>Bacteria</taxon>
        <taxon>Pseudomonadati</taxon>
        <taxon>Bacteroidota</taxon>
        <taxon>Sphingobacteriia</taxon>
        <taxon>Sphingobacteriales</taxon>
        <taxon>Sphingobacteriaceae</taxon>
        <taxon>Pedobacter</taxon>
    </lineage>
</organism>